<evidence type="ECO:0000256" key="2">
    <source>
        <dbReference type="SAM" id="Phobius"/>
    </source>
</evidence>
<name>A0A7W7Q6S3_9PSEU</name>
<dbReference type="AlphaFoldDB" id="A0A7W7Q6S3"/>
<sequence length="226" mass="21879">MTYPPQQGQPYGGYPGQAGPYGQPPKNRAPVIATMIFLVAVLAGVGVLGFVAPGFFLGDDDKSSGGGSASDDSGGSGPGGGPGGLPGGDSGGGVSDGPDTPGESDDSGGDGPGADSDGPADGPGSGSSSGDGDSEAAAFAEEFVSAVNAKDAATANGMYCPGAAKGIVDYAVAKDPKLAIDSTETSSVFYTVMLTGTLEGRPLRRGKITVELKGSNAPCVFTFSAG</sequence>
<organism evidence="3 4">
    <name type="scientific">Actinophytocola algeriensis</name>
    <dbReference type="NCBI Taxonomy" id="1768010"/>
    <lineage>
        <taxon>Bacteria</taxon>
        <taxon>Bacillati</taxon>
        <taxon>Actinomycetota</taxon>
        <taxon>Actinomycetes</taxon>
        <taxon>Pseudonocardiales</taxon>
        <taxon>Pseudonocardiaceae</taxon>
    </lineage>
</organism>
<reference evidence="3 4" key="1">
    <citation type="submission" date="2020-08" db="EMBL/GenBank/DDBJ databases">
        <title>Genomic Encyclopedia of Type Strains, Phase III (KMG-III): the genomes of soil and plant-associated and newly described type strains.</title>
        <authorList>
            <person name="Whitman W."/>
        </authorList>
    </citation>
    <scope>NUCLEOTIDE SEQUENCE [LARGE SCALE GENOMIC DNA]</scope>
    <source>
        <strain evidence="3 4">CECT 8960</strain>
    </source>
</reference>
<comment type="caution">
    <text evidence="3">The sequence shown here is derived from an EMBL/GenBank/DDBJ whole genome shotgun (WGS) entry which is preliminary data.</text>
</comment>
<dbReference type="Proteomes" id="UP000520767">
    <property type="component" value="Unassembled WGS sequence"/>
</dbReference>
<evidence type="ECO:0000256" key="1">
    <source>
        <dbReference type="SAM" id="MobiDB-lite"/>
    </source>
</evidence>
<keyword evidence="2" id="KW-0812">Transmembrane</keyword>
<gene>
    <name evidence="3" type="ORF">FHR82_004359</name>
</gene>
<dbReference type="EMBL" id="JACHJQ010000004">
    <property type="protein sequence ID" value="MBB4908117.1"/>
    <property type="molecule type" value="Genomic_DNA"/>
</dbReference>
<feature type="transmembrane region" description="Helical" evidence="2">
    <location>
        <begin position="31"/>
        <end position="57"/>
    </location>
</feature>
<keyword evidence="2" id="KW-1133">Transmembrane helix</keyword>
<evidence type="ECO:0000313" key="3">
    <source>
        <dbReference type="EMBL" id="MBB4908117.1"/>
    </source>
</evidence>
<accession>A0A7W7Q6S3</accession>
<dbReference type="RefSeq" id="WP_184812224.1">
    <property type="nucleotide sequence ID" value="NZ_JACHJQ010000004.1"/>
</dbReference>
<feature type="region of interest" description="Disordered" evidence="1">
    <location>
        <begin position="1"/>
        <end position="22"/>
    </location>
</feature>
<evidence type="ECO:0000313" key="4">
    <source>
        <dbReference type="Proteomes" id="UP000520767"/>
    </source>
</evidence>
<keyword evidence="2" id="KW-0472">Membrane</keyword>
<proteinExistence type="predicted"/>
<keyword evidence="4" id="KW-1185">Reference proteome</keyword>
<feature type="region of interest" description="Disordered" evidence="1">
    <location>
        <begin position="62"/>
        <end position="135"/>
    </location>
</feature>
<feature type="compositionally biased region" description="Gly residues" evidence="1">
    <location>
        <begin position="64"/>
        <end position="95"/>
    </location>
</feature>
<protein>
    <submittedName>
        <fullName evidence="3">Uncharacterized protein</fullName>
    </submittedName>
</protein>